<proteinExistence type="predicted"/>
<dbReference type="Gene3D" id="3.40.50.450">
    <property type="match status" value="1"/>
</dbReference>
<comment type="caution">
    <text evidence="1">The sequence shown here is derived from an EMBL/GenBank/DDBJ whole genome shotgun (WGS) entry which is preliminary data.</text>
</comment>
<dbReference type="RefSeq" id="WP_026798281.1">
    <property type="nucleotide sequence ID" value="NZ_CZCZ02000001.1"/>
</dbReference>
<dbReference type="PANTHER" id="PTHR38440:SF1">
    <property type="entry name" value="UPF0398 PROTEIN SPR0331"/>
    <property type="match status" value="1"/>
</dbReference>
<dbReference type="InterPro" id="IPR010697">
    <property type="entry name" value="YspA"/>
</dbReference>
<dbReference type="Proteomes" id="UP000196521">
    <property type="component" value="Unassembled WGS sequence"/>
</dbReference>
<evidence type="ECO:0000313" key="1">
    <source>
        <dbReference type="EMBL" id="CAC5339688.1"/>
    </source>
</evidence>
<organism evidence="1 2">
    <name type="scientific">Planktothrix rubescens CCAP 1459/22</name>
    <dbReference type="NCBI Taxonomy" id="329571"/>
    <lineage>
        <taxon>Bacteria</taxon>
        <taxon>Bacillati</taxon>
        <taxon>Cyanobacteriota</taxon>
        <taxon>Cyanophyceae</taxon>
        <taxon>Oscillatoriophycideae</taxon>
        <taxon>Oscillatoriales</taxon>
        <taxon>Microcoleaceae</taxon>
        <taxon>Planktothrix</taxon>
    </lineage>
</organism>
<evidence type="ECO:0000313" key="2">
    <source>
        <dbReference type="Proteomes" id="UP000196521"/>
    </source>
</evidence>
<dbReference type="SUPFAM" id="SSF102405">
    <property type="entry name" value="MCP/YpsA-like"/>
    <property type="match status" value="1"/>
</dbReference>
<name>A0A6J7ZE58_PLARU</name>
<dbReference type="GeneID" id="77290617"/>
<keyword evidence="2" id="KW-1185">Reference proteome</keyword>
<reference evidence="1" key="1">
    <citation type="submission" date="2020-05" db="EMBL/GenBank/DDBJ databases">
        <authorList>
            <consortium name="Genoscope - CEA"/>
            <person name="William W."/>
        </authorList>
    </citation>
    <scope>NUCLEOTIDE SEQUENCE [LARGE SCALE GENOMIC DNA]</scope>
    <source>
        <strain evidence="1">PCC 7821</strain>
    </source>
</reference>
<accession>A0A6J7ZE58</accession>
<sequence>MKTAFITGHRCLIQPKAELGINQLTDLAIERGFNCFLSGMAIGTDNKAAQIWSQRGLNWKAIFPCPEQRYGHSLYRKQREKLLATATEVKILYPEYSDGVMQARDQYLVNNSSLGLAVWDGRTTGGTYLTISMARKAKLPVIIFNPKTELIEIEEPLKQLNLFD</sequence>
<dbReference type="PANTHER" id="PTHR38440">
    <property type="entry name" value="UPF0398 PROTEIN YPSA"/>
    <property type="match status" value="1"/>
</dbReference>
<protein>
    <submittedName>
        <fullName evidence="1">Uncharacterized protein</fullName>
    </submittedName>
</protein>
<dbReference type="AlphaFoldDB" id="A0A6J7ZE58"/>
<dbReference type="EMBL" id="CZCZ02000001">
    <property type="protein sequence ID" value="CAC5339688.1"/>
    <property type="molecule type" value="Genomic_DNA"/>
</dbReference>
<gene>
    <name evidence="1" type="ORF">PLAN_MP20002</name>
</gene>